<sequence length="437" mass="48996">MTSDAGSDFSNVTKNLIALAARRICSICMTTATSTGNAFHVIEERDTMAAKIVTTELKLSHTLELTLTPQYAESVALRLDIVGRSDQRNGLWLCESCHQRISCGRVLLCPPSQLIAILLEAVTSNPTANIRQIIQQLEAVPWLNYYLLIVPNIAVKNVAVFPTRRPRKYNFVNNIGFTKRTKSNASDPGETYLIYKTSAGPISSSSKIAIVDLARDEERFRRLWYIPQIDIVNVMMMAFWNVRLADVDASSHQETMRDLARLYMLLWQRKLDMLPGTSSIVVDDDDDDDDEEEEDEDDVDSSDGTDGSENDENGAIHDEEMKSSSSQDQNSDDADDMNDDAQSRGNRTDPTNHKKKVVSRAIDSHQDFRDKSKQPLVSNGIEVTERFMWGPQSTSNDKVICLGGVPLVGPSRLKDDEVKDLIESRVRQELRTYGIKA</sequence>
<evidence type="ECO:0000256" key="1">
    <source>
        <dbReference type="SAM" id="MobiDB-lite"/>
    </source>
</evidence>
<evidence type="ECO:0000313" key="2">
    <source>
        <dbReference type="EMBL" id="KAJ7730785.1"/>
    </source>
</evidence>
<protein>
    <submittedName>
        <fullName evidence="2">Uncharacterized protein</fullName>
    </submittedName>
</protein>
<accession>A0AAD7HY02</accession>
<feature type="compositionally biased region" description="Basic and acidic residues" evidence="1">
    <location>
        <begin position="362"/>
        <end position="373"/>
    </location>
</feature>
<evidence type="ECO:0000313" key="3">
    <source>
        <dbReference type="Proteomes" id="UP001215598"/>
    </source>
</evidence>
<dbReference type="AlphaFoldDB" id="A0AAD7HY02"/>
<reference evidence="2" key="1">
    <citation type="submission" date="2023-03" db="EMBL/GenBank/DDBJ databases">
        <title>Massive genome expansion in bonnet fungi (Mycena s.s.) driven by repeated elements and novel gene families across ecological guilds.</title>
        <authorList>
            <consortium name="Lawrence Berkeley National Laboratory"/>
            <person name="Harder C.B."/>
            <person name="Miyauchi S."/>
            <person name="Viragh M."/>
            <person name="Kuo A."/>
            <person name="Thoen E."/>
            <person name="Andreopoulos B."/>
            <person name="Lu D."/>
            <person name="Skrede I."/>
            <person name="Drula E."/>
            <person name="Henrissat B."/>
            <person name="Morin E."/>
            <person name="Kohler A."/>
            <person name="Barry K."/>
            <person name="LaButti K."/>
            <person name="Morin E."/>
            <person name="Salamov A."/>
            <person name="Lipzen A."/>
            <person name="Mereny Z."/>
            <person name="Hegedus B."/>
            <person name="Baldrian P."/>
            <person name="Stursova M."/>
            <person name="Weitz H."/>
            <person name="Taylor A."/>
            <person name="Grigoriev I.V."/>
            <person name="Nagy L.G."/>
            <person name="Martin F."/>
            <person name="Kauserud H."/>
        </authorList>
    </citation>
    <scope>NUCLEOTIDE SEQUENCE</scope>
    <source>
        <strain evidence="2">CBHHK182m</strain>
    </source>
</reference>
<proteinExistence type="predicted"/>
<dbReference type="EMBL" id="JARKIB010000157">
    <property type="protein sequence ID" value="KAJ7730785.1"/>
    <property type="molecule type" value="Genomic_DNA"/>
</dbReference>
<feature type="compositionally biased region" description="Acidic residues" evidence="1">
    <location>
        <begin position="282"/>
        <end position="312"/>
    </location>
</feature>
<dbReference type="Proteomes" id="UP001215598">
    <property type="component" value="Unassembled WGS sequence"/>
</dbReference>
<organism evidence="2 3">
    <name type="scientific">Mycena metata</name>
    <dbReference type="NCBI Taxonomy" id="1033252"/>
    <lineage>
        <taxon>Eukaryota</taxon>
        <taxon>Fungi</taxon>
        <taxon>Dikarya</taxon>
        <taxon>Basidiomycota</taxon>
        <taxon>Agaricomycotina</taxon>
        <taxon>Agaricomycetes</taxon>
        <taxon>Agaricomycetidae</taxon>
        <taxon>Agaricales</taxon>
        <taxon>Marasmiineae</taxon>
        <taxon>Mycenaceae</taxon>
        <taxon>Mycena</taxon>
    </lineage>
</organism>
<name>A0AAD7HY02_9AGAR</name>
<feature type="region of interest" description="Disordered" evidence="1">
    <location>
        <begin position="277"/>
        <end position="375"/>
    </location>
</feature>
<comment type="caution">
    <text evidence="2">The sequence shown here is derived from an EMBL/GenBank/DDBJ whole genome shotgun (WGS) entry which is preliminary data.</text>
</comment>
<feature type="compositionally biased region" description="Acidic residues" evidence="1">
    <location>
        <begin position="330"/>
        <end position="339"/>
    </location>
</feature>
<gene>
    <name evidence="2" type="ORF">B0H16DRAFT_1469466</name>
</gene>
<keyword evidence="3" id="KW-1185">Reference proteome</keyword>